<dbReference type="GO" id="GO:0016906">
    <property type="term" value="F:sterol 3-beta-glucosyltransferase activity"/>
    <property type="evidence" value="ECO:0007669"/>
    <property type="project" value="UniProtKB-ARBA"/>
</dbReference>
<dbReference type="GO" id="GO:0005975">
    <property type="term" value="P:carbohydrate metabolic process"/>
    <property type="evidence" value="ECO:0007669"/>
    <property type="project" value="InterPro"/>
</dbReference>
<dbReference type="RefSeq" id="XP_046006921.1">
    <property type="nucleotide sequence ID" value="XM_046150639.1"/>
</dbReference>
<proteinExistence type="predicted"/>
<gene>
    <name evidence="4" type="ORF">B0I36DRAFT_251777</name>
</gene>
<evidence type="ECO:0000259" key="2">
    <source>
        <dbReference type="Pfam" id="PF03033"/>
    </source>
</evidence>
<dbReference type="Pfam" id="PF06722">
    <property type="entry name" value="EryCIII-like_C"/>
    <property type="match status" value="1"/>
</dbReference>
<dbReference type="InterPro" id="IPR004276">
    <property type="entry name" value="GlycoTrans_28_N"/>
</dbReference>
<dbReference type="Pfam" id="PF03033">
    <property type="entry name" value="Glyco_transf_28"/>
    <property type="match status" value="1"/>
</dbReference>
<dbReference type="PANTHER" id="PTHR48050:SF27">
    <property type="entry name" value="GLUCOSYLTRANSFERASE, PUTATIVE (AFU_ORTHOLOGUE AFUA_7G04880)-RELATED"/>
    <property type="match status" value="1"/>
</dbReference>
<dbReference type="Proteomes" id="UP000756346">
    <property type="component" value="Unassembled WGS sequence"/>
</dbReference>
<evidence type="ECO:0000256" key="1">
    <source>
        <dbReference type="ARBA" id="ARBA00022679"/>
    </source>
</evidence>
<evidence type="ECO:0000313" key="5">
    <source>
        <dbReference type="Proteomes" id="UP000756346"/>
    </source>
</evidence>
<organism evidence="4 5">
    <name type="scientific">Microdochium trichocladiopsis</name>
    <dbReference type="NCBI Taxonomy" id="1682393"/>
    <lineage>
        <taxon>Eukaryota</taxon>
        <taxon>Fungi</taxon>
        <taxon>Dikarya</taxon>
        <taxon>Ascomycota</taxon>
        <taxon>Pezizomycotina</taxon>
        <taxon>Sordariomycetes</taxon>
        <taxon>Xylariomycetidae</taxon>
        <taxon>Xylariales</taxon>
        <taxon>Microdochiaceae</taxon>
        <taxon>Microdochium</taxon>
    </lineage>
</organism>
<reference evidence="4" key="1">
    <citation type="journal article" date="2021" name="Nat. Commun.">
        <title>Genetic determinants of endophytism in the Arabidopsis root mycobiome.</title>
        <authorList>
            <person name="Mesny F."/>
            <person name="Miyauchi S."/>
            <person name="Thiergart T."/>
            <person name="Pickel B."/>
            <person name="Atanasova L."/>
            <person name="Karlsson M."/>
            <person name="Huettel B."/>
            <person name="Barry K.W."/>
            <person name="Haridas S."/>
            <person name="Chen C."/>
            <person name="Bauer D."/>
            <person name="Andreopoulos W."/>
            <person name="Pangilinan J."/>
            <person name="LaButti K."/>
            <person name="Riley R."/>
            <person name="Lipzen A."/>
            <person name="Clum A."/>
            <person name="Drula E."/>
            <person name="Henrissat B."/>
            <person name="Kohler A."/>
            <person name="Grigoriev I.V."/>
            <person name="Martin F.M."/>
            <person name="Hacquard S."/>
        </authorList>
    </citation>
    <scope>NUCLEOTIDE SEQUENCE</scope>
    <source>
        <strain evidence="4">MPI-CAGE-CH-0230</strain>
    </source>
</reference>
<sequence>MDVEHDPPPPYELISTGPLLSTYTSLTSEGILHIDLTSSNAARLSTLFAHPPGPASMLASLSQQSSAGKSPRGQTTPCPRLNIVIFVVGSRGDVQPFIAYGTALQRYGHRVRLATHGTFDRFVRDSGLEYFDIGGDPTDLMAYMVKNPGLLPSFESMRGGDIRRKRKMMAEMLQGCWNSCILPDAVTSRAFVADVIIANPPSFAHVHCAQALGIPAHIMFTMPWTATRAFPHPLVKMSAEKIEPGVANWLTYGLVELMTWQGLGDVINNWRKKTLELDPVPATMGPSIVSYLRIPHTYCWSPALVAKPGDWGDELDVCGFFLRDEPSYNPPADLADFLAAGPAPLYVGFGSIVLEDPERLHAAILEAAVACGVRLVISRGWSQLGGNSSSNNDIFYLGDCPHEWLFKQVVAVVHHGGAGTTACGLINARPTLIVPFFGDQPFWGNVVASAGAGPPPIPQREVKTQNMTEAIRFLTSRAAADAARGVANKMRQENGVQAAVESLHRHLPLAAMTCDLVPGEVARWSIGKRERRVILSDLAVAVLVTKNLLKLGDLEALRIREFDMDVKRWDPISGGAASTLGVMTDFTASLGGLFIDPYKAYKQASAASGSSTKAAGKATVAVGGGFAKMSGVLVRGTLVDTPLALAEGMRNIPRLYGEEVKDYGKGTDWKSGGVVAAKNFGSGFYHGITGVVVQPWQGAKKEGWVGFLKGAGKGSIGLVTKPGTAMFGLMGYPALGIQKSLMARKGREAAVLGSKGAQVDLLASQMPAFEEAQVRHITERFKQLTK</sequence>
<dbReference type="CDD" id="cd03784">
    <property type="entry name" value="GT1_Gtf-like"/>
    <property type="match status" value="1"/>
</dbReference>
<dbReference type="EMBL" id="JAGTJQ010000010">
    <property type="protein sequence ID" value="KAH7020720.1"/>
    <property type="molecule type" value="Genomic_DNA"/>
</dbReference>
<dbReference type="FunFam" id="3.40.50.2000:FF:000009">
    <property type="entry name" value="Sterol 3-beta-glucosyltransferase UGT80A2"/>
    <property type="match status" value="1"/>
</dbReference>
<name>A0A9P8XV33_9PEZI</name>
<evidence type="ECO:0000259" key="3">
    <source>
        <dbReference type="Pfam" id="PF06722"/>
    </source>
</evidence>
<feature type="domain" description="Glycosyltransferase family 28 N-terminal" evidence="2">
    <location>
        <begin position="83"/>
        <end position="231"/>
    </location>
</feature>
<comment type="caution">
    <text evidence="4">The sequence shown here is derived from an EMBL/GenBank/DDBJ whole genome shotgun (WGS) entry which is preliminary data.</text>
</comment>
<protein>
    <submittedName>
        <fullName evidence="4">Glycosyltransferase family 28 domain-containing protein</fullName>
    </submittedName>
</protein>
<dbReference type="OrthoDB" id="5835829at2759"/>
<dbReference type="InterPro" id="IPR010610">
    <property type="entry name" value="EryCIII-like_C"/>
</dbReference>
<dbReference type="InterPro" id="IPR050426">
    <property type="entry name" value="Glycosyltransferase_28"/>
</dbReference>
<dbReference type="GeneID" id="70180185"/>
<keyword evidence="5" id="KW-1185">Reference proteome</keyword>
<dbReference type="PANTHER" id="PTHR48050">
    <property type="entry name" value="STEROL 3-BETA-GLUCOSYLTRANSFERASE"/>
    <property type="match status" value="1"/>
</dbReference>
<dbReference type="Gene3D" id="3.40.50.2000">
    <property type="entry name" value="Glycogen Phosphorylase B"/>
    <property type="match status" value="2"/>
</dbReference>
<dbReference type="SUPFAM" id="SSF53756">
    <property type="entry name" value="UDP-Glycosyltransferase/glycogen phosphorylase"/>
    <property type="match status" value="1"/>
</dbReference>
<dbReference type="AlphaFoldDB" id="A0A9P8XV33"/>
<dbReference type="FunFam" id="3.40.50.2000:FF:000100">
    <property type="entry name" value="Glycosyltransferase family 1 protein"/>
    <property type="match status" value="1"/>
</dbReference>
<feature type="domain" description="Erythromycin biosynthesis protein CIII-like C-terminal" evidence="3">
    <location>
        <begin position="400"/>
        <end position="493"/>
    </location>
</feature>
<evidence type="ECO:0000313" key="4">
    <source>
        <dbReference type="EMBL" id="KAH7020720.1"/>
    </source>
</evidence>
<keyword evidence="1" id="KW-0808">Transferase</keyword>
<accession>A0A9P8XV33</accession>
<dbReference type="InterPro" id="IPR002213">
    <property type="entry name" value="UDP_glucos_trans"/>
</dbReference>